<reference evidence="1" key="1">
    <citation type="submission" date="2019-08" db="EMBL/GenBank/DDBJ databases">
        <title>Carotenoids and Carotenoid Binding Proteins in the Halophilic Cyanobacterium Euhalothece sp. ZM00.</title>
        <authorList>
            <person name="Cho S.M."/>
            <person name="Song J.Y."/>
            <person name="Park Y.-I."/>
        </authorList>
    </citation>
    <scope>NUCLEOTIDE SEQUENCE [LARGE SCALE GENOMIC DNA]</scope>
    <source>
        <strain evidence="1">Z-M001</strain>
    </source>
</reference>
<dbReference type="AlphaFoldDB" id="A0A5B8NP37"/>
<dbReference type="Proteomes" id="UP000318453">
    <property type="component" value="Chromosome"/>
</dbReference>
<dbReference type="SUPFAM" id="SSF47598">
    <property type="entry name" value="Ribbon-helix-helix"/>
    <property type="match status" value="1"/>
</dbReference>
<keyword evidence="2" id="KW-1185">Reference proteome</keyword>
<accession>A0A5B8NP37</accession>
<dbReference type="RefSeq" id="WP_146296861.1">
    <property type="nucleotide sequence ID" value="NZ_CP042326.1"/>
</dbReference>
<evidence type="ECO:0000313" key="2">
    <source>
        <dbReference type="Proteomes" id="UP000318453"/>
    </source>
</evidence>
<name>A0A5B8NP37_9CHRO</name>
<dbReference type="KEGG" id="enn:FRE64_14380"/>
<dbReference type="GO" id="GO:0006355">
    <property type="term" value="P:regulation of DNA-templated transcription"/>
    <property type="evidence" value="ECO:0007669"/>
    <property type="project" value="InterPro"/>
</dbReference>
<evidence type="ECO:0000313" key="1">
    <source>
        <dbReference type="EMBL" id="QDZ41022.1"/>
    </source>
</evidence>
<dbReference type="EMBL" id="CP042326">
    <property type="protein sequence ID" value="QDZ41022.1"/>
    <property type="molecule type" value="Genomic_DNA"/>
</dbReference>
<sequence>MESQKLSISLSPEMVAFIEDYQQKTRCQSRSQVIAEALSLLKTQELEKAYQEASAELDEAWENTAGDGLGDKTW</sequence>
<organism evidence="1 2">
    <name type="scientific">Euhalothece natronophila Z-M001</name>
    <dbReference type="NCBI Taxonomy" id="522448"/>
    <lineage>
        <taxon>Bacteria</taxon>
        <taxon>Bacillati</taxon>
        <taxon>Cyanobacteriota</taxon>
        <taxon>Cyanophyceae</taxon>
        <taxon>Oscillatoriophycideae</taxon>
        <taxon>Chroococcales</taxon>
        <taxon>Halothecacae</taxon>
        <taxon>Halothece cluster</taxon>
        <taxon>Euhalothece</taxon>
    </lineage>
</organism>
<dbReference type="OrthoDB" id="427269at2"/>
<proteinExistence type="predicted"/>
<gene>
    <name evidence="1" type="ORF">FRE64_14380</name>
</gene>
<dbReference type="InterPro" id="IPR010985">
    <property type="entry name" value="Ribbon_hlx_hlx"/>
</dbReference>
<protein>
    <submittedName>
        <fullName evidence="1">CopG family transcriptional regulator</fullName>
    </submittedName>
</protein>